<dbReference type="SUPFAM" id="SSF51126">
    <property type="entry name" value="Pectin lyase-like"/>
    <property type="match status" value="2"/>
</dbReference>
<dbReference type="PANTHER" id="PTHR12338">
    <property type="entry name" value="AUTOTRANSPORTER"/>
    <property type="match status" value="1"/>
</dbReference>
<feature type="domain" description="Filamentous haemagglutinin FhaB/tRNA nuclease CdiA-like TPS" evidence="3">
    <location>
        <begin position="142"/>
        <end position="264"/>
    </location>
</feature>
<feature type="compositionally biased region" description="Polar residues" evidence="1">
    <location>
        <begin position="147"/>
        <end position="164"/>
    </location>
</feature>
<feature type="compositionally biased region" description="Polar residues" evidence="1">
    <location>
        <begin position="59"/>
        <end position="68"/>
    </location>
</feature>
<sequence>MIVRTKTPSDTRHPSSVKPRPALRRRAMCQFIALALFGGAAHAATPPAFSPGWFATKQPGATQPATPSQGGGAAGNGGNVFTPGNVMLQQRVQQSIANLDAAAQAVAAQMSAQKSAQAAAQALASNVPDGLGKGGLQVDSHAGTDPSLWQNANAPTQSVASGQTTVQIKQNAPKAIMTWETFNVGRHTTVHFDQTGGTRTDGSNQWIALNRVNDPSGKPSEILGQIKAEGTVYLLNRNGMIFGGGAQVDTHSLIASSLDLFSTDVSKSNAFFLKSGIGATQDNENILGDQGSVTGFLVSAAVYGRTEDPRGVIAIENGASLNATKDGFVIVAAPAIQQGGRVTADDGQAIFAAVPGLAAQASSATGALAVAPVIGLLSEPLQGVTNTGLVQARRGSIQWFGNTMEQDGVLVTSTSLSHPGSVSFVGLNGASGPLVFGSRSVTTVLPEKDGETTTSSSSADDAFVTSRVDVGLKAVMRSGALMEVPAGHVTFSRDAYIDDGAIIDVSGLANVTLPMSALLVTIPRIGLNELANSPLLRNSFLYTAKDVTVDTSRSGTRADGLDWVGSPVLNVAGYVSNVPRDIQQLMINAGTIAFQNNAVIRTGAQLRLEGGFINYLPGYVQTPRLQGANGLIYDIAAADPDVQYAGFAGVYDSVHARWGVTETFVSSPLLANMKRWDPGFIKGGDAGTLSFGLSADNGQAYQFIIDGDVSAHVYAGREQVANGSEPLAGTLDIRSRDLASMSENANIGQSVSINYLIEDRRQPIQAFVPDFDEDSKLPARDGDPNDPDNPSYWLRLSTAMIDNAGFRRLKLSTPGTVLLKEGSTLHLADGGEVDIAGTSVDIQGTIVTHGGSITLGSRGQAGIKADNLPTFITVGSGGRLDTSGLWVNDTGRPADEIEGRAFIDGGSVTLSAWKGGELSTDITPDITVERGSVIDVSGGGYVGVDGRLAMDGDLPAGRGGDVTVATHTDDGLNTYGITAAPADLLGGTISLDGTLVGGGFSGGGTLTLHAPRIQVGGAPQDDDGAWTLYLDPAFFRGLGFSGYNLVADTDVVVAPGTSLDVRPAYMVADRSALLTLGSRTSLLQSGGDGAVGIGEVGAYDNYLHRRDGDGISLQAGLYLKWQAPNPGAIRKYADYTGSVVIGDGARVDVGAGDTIALDGVGKVVVDGTLAARGGDIRLHNLGDGAHVVSEGRGVWLGADSVIDASGVSLLDPTAPALPGQGATPAAQRTGVVLGGGDIEMQSDAYVVAARGAAVDFSGANDTFDLPADGRRNGVASTVYQATPVWSDGGSFNLEAAKGLFFDASIDGHGGAGAARGGRFSLAARYPAEFAPGQNVPLFIQQSGWFAPVDVDPLALKDPGSPDDGNLRFAIDRLEGAGLDDVLIGRSFVDHDTTVKPASVVFAGDVALQASRSIQVQASTLTTAGADARAVPSAATVVTDGGNVTFSAPYVSLLGMETLSRPSAAAGDGSLTVNADFIDIGGRVSLSGIGNASFNSSGDVRFINPLSGTEAGWLYSTGDLDFTGTRVYPATDYHFLVDATNPSAKTTITFHQASSTDGTTPLSAGGVLAVGADTIEQQGTLWVPSGSLALGTDDPAATLAALGLDASVPLGVTGQVHLAPGSVTSVSLDGAVVPYGSTVDGKDWHYDVPNALADRLLTAPPEKSISIAGDNVAVDGGARVDLSGGGHVQASEWVPGTGGSRDVLSQYQTDFSQSTQGTQVPLYGDGRAVYAIVPGYHAPLSARDLALENGTGAGPAVGQGVYLSGMPGLPDGVYTLLPARYATLPGAFRVVQNTSVSDPVIGRAATAPDGTVVASGYFTDTLTGARDARSSSFLVQSAKVWGQYSEYSLTSADTFFADAAARAGDVAPQLGADAGRLTLAATSSLTLGATLDAAPATGGRGSQVDIAGDAIQVVGGAGVARDGYLHVDADDLSQLGAGSLLIGGKRSRESDGDRVAVIASDVLLSNDAAHALQGSEVILAATDNVTLDAGSSLRANASTDAPSPALLMGNLAADGSAATSGDGALVRVSGTDAAPIIRRNVTGLDGAAGAPGGNLTIGDGASLVSGQSISMDATGLTSIADKATLGAPSIDVTAGRIALSGRDPSTQDQAGRLLIGPHILAQLAGTDMTVLRGRSGIDLVGDVALGVSHALTLSTPEIVSDGGQAVLGAESIVLENDTGTLPGTVGAGGGHLRIDTGDLHTGHGDLSLGGLADIDVHASSGMFASGTGTLNTGTADFAAITPLVSVDNGAAAHWMGQGTFQLTGPAQGDVGDAEAAAGTLEIEAAAIDVGTRVAARGGKLSLHATTGDIHVNDGAVIDLSGLSLPFNDTTVNVPGGSLAMRADQGDIRVDTGADIDLRGGIKGGNGGRLDLRAESGVVALSGSLRGAAAAGYLGATMSIDSAGAFDLGSLAGAMAAGGVDGGVSVHTREGDLALAAGQTLRAHLVDLTADGGSIGIGGTIDASGTFGGSIDLFGARGVDIDGVLDTHASAQGRHGGDIQIGTSGTGNGSLNGQYGYQNVDAADAGHIRIGAGARIEQGGDTANGRLYLRAPLLSDGDTPVDIAGSASFAHTRDTTLEAYAIWDTRDAAVDPTKHFDGLVDPSGWFRVDPATGKAVLVDGVFTDSNGGTVTGPDPSDFAQVMDFLSRYTFTPAAINTDHATFYGYAGGDEAQGAGTLMGFVQSPGFTFESRLSAAPGLHVRPGIELRAGDDNGNAGTIDVLTPWNLGAGKRDANGDLDLVYRYQGQAPVLSLRAAGDVNVYASVTDGFFQDGNAGGGAGATPDMADWAAASAAWTTVLDLGNGIDGTPNAFDGSPLATPPVELTSGDPVAIAEYYGQYVAYATYLSSAIPGFDPYHPADVILTGLGLGYGILVPVTNPPAPPAPPTNMNSYVGYLAAYKAYLPQAITASDYLGSLGVPDNFQGLVAPPTTLDPINTSAPVDNSPSPHAVGTNPLPLLSASLTGGSSSSYRFVAGADLGSSDPLATMAGAVASLHLGGHTEYHDPITGKVLAAPTLVRTGTGDIDIVAASDVRWDDAKAPAAVYTAGEAADGTQTDTGASILRPSTNGNLTDSATPELVLSGAVNPVNAGRIGLHAGGDIVGLQDTVDTDGSLTGTAGASTAQYWWPWMQTTNSETRSSINFGAFSQGVMSAGGDVDVSAGGDIRQLSVSLPTTWTIATAGDGSRSLQTHGGGDLAVHAGGDILSGSYFVAKGQGSIQADGRIGADFSVNYTAPDGSRSTMPVSTLIALQDSQLDVQAGGSVSLGGIFNPSWLDSAAVNELAPAHHADGQSYSGSSRIDVSAYGGDLTYGDLTAPLQLMVAGISSLNSSTADTAGDILPATVNLIAANGSLDLKASGELFPSTDGNLGLLAKDSIRVDLPVTGLGWRYSWGLIDAPLSSMASPLNLASLVDSSTSAAAQVRTNGYLGVQLLSSPETQSYIHAAQPWHADDTQPVRMYALEGDIVNGSGGGFAGMLLTTSKETRVQAGRDIVDLAYMGQQLQASDISTIAAGRDIYDTPLTTADVDVSLSPARVFPVLVQAGPGYLYVKAGRDIGRLASQTEFFGLPSFVQDRYINRLQLPGSSSNVTGIDAVGNIYNPNLTRDGASIVVSYGVANGTDQAAFIARYVDPSAKKPGGLDDESRSLVSFVEGYDAGLPTSGGYTVEQAWQRFQQLPDEAKAIFVQQTLFRILKQVGKDYGDEGSTFAGMYSRGYDALNTLFPASLGYTANGMEGGTNGAANTISTGDLDIRGSTIQTQRGGDISIVAPGGQALLGSASAPPVVVGPNGKVLAGPNTQGILTLQQGDISIFTDRSTLLAQSRIFTEQGGDVVMWSSNGDINAGKGAKTNSEIPPVRYLCTVDAWCLQDPSGQVAGAGIATLQTVPDAPEGSVYLMAPRGTVDAGDAGIRVSGNLVIAAAHVANADNVQVKGDSVGLPVVQSVNVGALNAASSAASAATKAAEDVARQQQADSRDRLPSIISVQVIGANSGASVSPVGGNGYDPDSPVQVVRKGAGDGLTDSERSRLR</sequence>
<dbReference type="InterPro" id="IPR012334">
    <property type="entry name" value="Pectin_lyas_fold"/>
</dbReference>
<feature type="region of interest" description="Disordered" evidence="1">
    <location>
        <begin position="57"/>
        <end position="78"/>
    </location>
</feature>
<protein>
    <submittedName>
        <fullName evidence="4">Filamentous hemagglutinin family protein</fullName>
    </submittedName>
</protein>
<dbReference type="EMBL" id="JAUSSK010000001">
    <property type="protein sequence ID" value="MDQ0008521.1"/>
    <property type="molecule type" value="Genomic_DNA"/>
</dbReference>
<evidence type="ECO:0000256" key="1">
    <source>
        <dbReference type="SAM" id="MobiDB-lite"/>
    </source>
</evidence>
<evidence type="ECO:0000313" key="4">
    <source>
        <dbReference type="EMBL" id="MDQ0008521.1"/>
    </source>
</evidence>
<dbReference type="InterPro" id="IPR021026">
    <property type="entry name" value="Filamn_hemagglutn_DUF3739"/>
</dbReference>
<dbReference type="PANTHER" id="PTHR12338:SF5">
    <property type="entry name" value="ANTIGEN 43-RELATED"/>
    <property type="match status" value="1"/>
</dbReference>
<evidence type="ECO:0000256" key="2">
    <source>
        <dbReference type="SAM" id="SignalP"/>
    </source>
</evidence>
<evidence type="ECO:0000313" key="5">
    <source>
        <dbReference type="Proteomes" id="UP001237737"/>
    </source>
</evidence>
<feature type="compositionally biased region" description="Polar residues" evidence="1">
    <location>
        <begin position="3049"/>
        <end position="3069"/>
    </location>
</feature>
<name>A0ABT9SU47_9GAMM</name>
<keyword evidence="2" id="KW-0732">Signal</keyword>
<dbReference type="InterPro" id="IPR050909">
    <property type="entry name" value="Bact_Autotransporter_VF"/>
</dbReference>
<dbReference type="InterPro" id="IPR011050">
    <property type="entry name" value="Pectin_lyase_fold/virulence"/>
</dbReference>
<feature type="region of interest" description="Disordered" evidence="1">
    <location>
        <begin position="3048"/>
        <end position="3069"/>
    </location>
</feature>
<feature type="compositionally biased region" description="Gly residues" evidence="1">
    <location>
        <begin position="69"/>
        <end position="78"/>
    </location>
</feature>
<organism evidence="4 5">
    <name type="scientific">Luteibacter jiangsuensis</name>
    <dbReference type="NCBI Taxonomy" id="637577"/>
    <lineage>
        <taxon>Bacteria</taxon>
        <taxon>Pseudomonadati</taxon>
        <taxon>Pseudomonadota</taxon>
        <taxon>Gammaproteobacteria</taxon>
        <taxon>Lysobacterales</taxon>
        <taxon>Rhodanobacteraceae</taxon>
        <taxon>Luteibacter</taxon>
    </lineage>
</organism>
<proteinExistence type="predicted"/>
<evidence type="ECO:0000259" key="3">
    <source>
        <dbReference type="SMART" id="SM00912"/>
    </source>
</evidence>
<dbReference type="Pfam" id="PF12545">
    <property type="entry name" value="DUF3739"/>
    <property type="match status" value="1"/>
</dbReference>
<dbReference type="InterPro" id="IPR008638">
    <property type="entry name" value="FhaB/CdiA-like_TPS"/>
</dbReference>
<reference evidence="4 5" key="1">
    <citation type="submission" date="2023-07" db="EMBL/GenBank/DDBJ databases">
        <title>Sorghum-associated microbial communities from plants grown in Nebraska, USA.</title>
        <authorList>
            <person name="Schachtman D."/>
        </authorList>
    </citation>
    <scope>NUCLEOTIDE SEQUENCE [LARGE SCALE GENOMIC DNA]</scope>
    <source>
        <strain evidence="4 5">CC60</strain>
    </source>
</reference>
<feature type="signal peptide" evidence="2">
    <location>
        <begin position="1"/>
        <end position="43"/>
    </location>
</feature>
<feature type="chain" id="PRO_5046666515" evidence="2">
    <location>
        <begin position="44"/>
        <end position="4021"/>
    </location>
</feature>
<dbReference type="SMART" id="SM00912">
    <property type="entry name" value="Haemagg_act"/>
    <property type="match status" value="1"/>
</dbReference>
<dbReference type="Gene3D" id="2.160.20.10">
    <property type="entry name" value="Single-stranded right-handed beta-helix, Pectin lyase-like"/>
    <property type="match status" value="2"/>
</dbReference>
<keyword evidence="5" id="KW-1185">Reference proteome</keyword>
<dbReference type="NCBIfam" id="TIGR01901">
    <property type="entry name" value="adhes_NPXG"/>
    <property type="match status" value="1"/>
</dbReference>
<gene>
    <name evidence="4" type="ORF">J2T07_000680</name>
</gene>
<feature type="region of interest" description="Disordered" evidence="1">
    <location>
        <begin position="3987"/>
        <end position="4021"/>
    </location>
</feature>
<dbReference type="RefSeq" id="WP_306847265.1">
    <property type="nucleotide sequence ID" value="NZ_JAUSSK010000001.1"/>
</dbReference>
<feature type="region of interest" description="Disordered" evidence="1">
    <location>
        <begin position="1"/>
        <end position="22"/>
    </location>
</feature>
<feature type="region of interest" description="Disordered" evidence="1">
    <location>
        <begin position="134"/>
        <end position="164"/>
    </location>
</feature>
<dbReference type="Proteomes" id="UP001237737">
    <property type="component" value="Unassembled WGS sequence"/>
</dbReference>
<dbReference type="Pfam" id="PF05860">
    <property type="entry name" value="TPS"/>
    <property type="match status" value="1"/>
</dbReference>
<comment type="caution">
    <text evidence="4">The sequence shown here is derived from an EMBL/GenBank/DDBJ whole genome shotgun (WGS) entry which is preliminary data.</text>
</comment>
<accession>A0ABT9SU47</accession>